<evidence type="ECO:0000313" key="2">
    <source>
        <dbReference type="Proteomes" id="UP001596086"/>
    </source>
</evidence>
<organism evidence="1 2">
    <name type="scientific">Massilia aerilata</name>
    <dbReference type="NCBI Taxonomy" id="453817"/>
    <lineage>
        <taxon>Bacteria</taxon>
        <taxon>Pseudomonadati</taxon>
        <taxon>Pseudomonadota</taxon>
        <taxon>Betaproteobacteria</taxon>
        <taxon>Burkholderiales</taxon>
        <taxon>Oxalobacteraceae</taxon>
        <taxon>Telluria group</taxon>
        <taxon>Massilia</taxon>
    </lineage>
</organism>
<dbReference type="Proteomes" id="UP001596086">
    <property type="component" value="Unassembled WGS sequence"/>
</dbReference>
<proteinExistence type="predicted"/>
<protein>
    <submittedName>
        <fullName evidence="1">Uncharacterized protein</fullName>
    </submittedName>
</protein>
<sequence>MSGYPGVLTPQEKRYAYGMQDAKPKADLQAWLDKTRPRFGTTWFARGDHDRALAIYRDKGHVFSLAMINGGDSQFDTSPYNPLPFASGIIAGTPDSGAEHAQLLPKFTLLDGSQLLPVSYIKDIRSASRGNTARVSYRQDALAKLGKKGPIKDERIKLETTYSFEPGIITRTDTYTPAMPLQVARASLEFASYSEAPALQGKTVRFGQGDVSAFEVSGLDACTVEATHGADPYRAPEGPMASHVSCASTGFRFERPLTIKWTLRYR</sequence>
<gene>
    <name evidence="1" type="ORF">ACFPO9_13315</name>
</gene>
<evidence type="ECO:0000313" key="1">
    <source>
        <dbReference type="EMBL" id="MFC5549490.1"/>
    </source>
</evidence>
<dbReference type="RefSeq" id="WP_379771542.1">
    <property type="nucleotide sequence ID" value="NZ_JBHSMZ010000008.1"/>
</dbReference>
<dbReference type="EMBL" id="JBHSMZ010000008">
    <property type="protein sequence ID" value="MFC5549490.1"/>
    <property type="molecule type" value="Genomic_DNA"/>
</dbReference>
<accession>A0ABW0S0P0</accession>
<name>A0ABW0S0P0_9BURK</name>
<comment type="caution">
    <text evidence="1">The sequence shown here is derived from an EMBL/GenBank/DDBJ whole genome shotgun (WGS) entry which is preliminary data.</text>
</comment>
<keyword evidence="2" id="KW-1185">Reference proteome</keyword>
<reference evidence="2" key="1">
    <citation type="journal article" date="2019" name="Int. J. Syst. Evol. Microbiol.">
        <title>The Global Catalogue of Microorganisms (GCM) 10K type strain sequencing project: providing services to taxonomists for standard genome sequencing and annotation.</title>
        <authorList>
            <consortium name="The Broad Institute Genomics Platform"/>
            <consortium name="The Broad Institute Genome Sequencing Center for Infectious Disease"/>
            <person name="Wu L."/>
            <person name="Ma J."/>
        </authorList>
    </citation>
    <scope>NUCLEOTIDE SEQUENCE [LARGE SCALE GENOMIC DNA]</scope>
    <source>
        <strain evidence="2">CGMCC 4.5798</strain>
    </source>
</reference>